<organism evidence="3">
    <name type="scientific">Candidatus Kentrum sp. LFY</name>
    <dbReference type="NCBI Taxonomy" id="2126342"/>
    <lineage>
        <taxon>Bacteria</taxon>
        <taxon>Pseudomonadati</taxon>
        <taxon>Pseudomonadota</taxon>
        <taxon>Gammaproteobacteria</taxon>
        <taxon>Candidatus Kentrum</taxon>
    </lineage>
</organism>
<feature type="chain" id="PRO_5019048581" evidence="1">
    <location>
        <begin position="28"/>
        <end position="152"/>
    </location>
</feature>
<protein>
    <submittedName>
        <fullName evidence="3">Endonuclease YncB, thermonuclease family</fullName>
    </submittedName>
</protein>
<feature type="domain" description="TNase-like" evidence="2">
    <location>
        <begin position="34"/>
        <end position="152"/>
    </location>
</feature>
<dbReference type="GO" id="GO:0004519">
    <property type="term" value="F:endonuclease activity"/>
    <property type="evidence" value="ECO:0007669"/>
    <property type="project" value="UniProtKB-KW"/>
</dbReference>
<evidence type="ECO:0000313" key="3">
    <source>
        <dbReference type="EMBL" id="VFK16252.1"/>
    </source>
</evidence>
<dbReference type="EMBL" id="CAADFN010000022">
    <property type="protein sequence ID" value="VFK16252.1"/>
    <property type="molecule type" value="Genomic_DNA"/>
</dbReference>
<keyword evidence="3" id="KW-0540">Nuclease</keyword>
<keyword evidence="1" id="KW-0732">Signal</keyword>
<sequence length="152" mass="16667">MKTNMARTILMSSFGIVLILAAHQAVSGSKNYGNVTVSELVSVYDGDTFKVTINAWPSIIGKEIGIRVDGVDTPEIRGKCLREKELARAAKRYTENMLRKAEVVELRDLGRGKYFRIVADVYADGNSLGKGLIGNGHAVAYDGGRKTKDWCK</sequence>
<dbReference type="InterPro" id="IPR016071">
    <property type="entry name" value="Staphylococal_nuclease_OB-fold"/>
</dbReference>
<dbReference type="InterPro" id="IPR035437">
    <property type="entry name" value="SNase_OB-fold_sf"/>
</dbReference>
<keyword evidence="3" id="KW-0255">Endonuclease</keyword>
<dbReference type="PROSITE" id="PS50830">
    <property type="entry name" value="TNASE_3"/>
    <property type="match status" value="1"/>
</dbReference>
<dbReference type="AlphaFoldDB" id="A0A450WGZ0"/>
<evidence type="ECO:0000256" key="1">
    <source>
        <dbReference type="SAM" id="SignalP"/>
    </source>
</evidence>
<dbReference type="SUPFAM" id="SSF50199">
    <property type="entry name" value="Staphylococcal nuclease"/>
    <property type="match status" value="1"/>
</dbReference>
<accession>A0A450WGZ0</accession>
<feature type="signal peptide" evidence="1">
    <location>
        <begin position="1"/>
        <end position="27"/>
    </location>
</feature>
<dbReference type="SMART" id="SM00318">
    <property type="entry name" value="SNc"/>
    <property type="match status" value="1"/>
</dbReference>
<reference evidence="3" key="1">
    <citation type="submission" date="2019-02" db="EMBL/GenBank/DDBJ databases">
        <authorList>
            <person name="Gruber-Vodicka R. H."/>
            <person name="Seah K. B. B."/>
        </authorList>
    </citation>
    <scope>NUCLEOTIDE SEQUENCE</scope>
    <source>
        <strain evidence="3">BECK_BY7</strain>
    </source>
</reference>
<name>A0A450WGZ0_9GAMM</name>
<gene>
    <name evidence="3" type="ORF">BECKLFY1418C_GA0070996_102218</name>
</gene>
<proteinExistence type="predicted"/>
<keyword evidence="3" id="KW-0378">Hydrolase</keyword>
<dbReference type="Gene3D" id="2.40.50.90">
    <property type="match status" value="1"/>
</dbReference>
<evidence type="ECO:0000259" key="2">
    <source>
        <dbReference type="PROSITE" id="PS50830"/>
    </source>
</evidence>
<dbReference type="Pfam" id="PF00565">
    <property type="entry name" value="SNase"/>
    <property type="match status" value="1"/>
</dbReference>